<dbReference type="InterPro" id="IPR014719">
    <property type="entry name" value="Ribosomal_bL12_C/ClpS-like"/>
</dbReference>
<keyword evidence="2" id="KW-1185">Reference proteome</keyword>
<name>A0A7D6ZNX2_9NOCA</name>
<protein>
    <recommendedName>
        <fullName evidence="3">Ribosomal protein L7/L12 C-terminal domain-containing protein</fullName>
    </recommendedName>
</protein>
<evidence type="ECO:0000313" key="2">
    <source>
        <dbReference type="Proteomes" id="UP000515512"/>
    </source>
</evidence>
<accession>A0A7D6ZNX2</accession>
<dbReference type="EMBL" id="CP059399">
    <property type="protein sequence ID" value="QLY29985.1"/>
    <property type="molecule type" value="Genomic_DNA"/>
</dbReference>
<dbReference type="AlphaFoldDB" id="A0A7D6ZNX2"/>
<proteinExistence type="predicted"/>
<reference evidence="1 2" key="1">
    <citation type="submission" date="2020-07" db="EMBL/GenBank/DDBJ databases">
        <authorList>
            <person name="Zhuang K."/>
            <person name="Ran Y."/>
        </authorList>
    </citation>
    <scope>NUCLEOTIDE SEQUENCE [LARGE SCALE GENOMIC DNA]</scope>
    <source>
        <strain evidence="1 2">WCH-YHL-001</strain>
    </source>
</reference>
<dbReference type="Gene3D" id="3.30.1390.10">
    <property type="match status" value="1"/>
</dbReference>
<sequence>MFDNSRLERKIDRLERKLDLILEHLGIPDPTVPYDYAEIDELLRQGKAIHAIKMYRELVPGASLLEAKDAVEARRGRIS</sequence>
<dbReference type="Proteomes" id="UP000515512">
    <property type="component" value="Chromosome"/>
</dbReference>
<dbReference type="RefSeq" id="WP_181581184.1">
    <property type="nucleotide sequence ID" value="NZ_CP059399.1"/>
</dbReference>
<dbReference type="KEGG" id="nhu:H0264_33080"/>
<evidence type="ECO:0000313" key="1">
    <source>
        <dbReference type="EMBL" id="QLY29985.1"/>
    </source>
</evidence>
<gene>
    <name evidence="1" type="ORF">H0264_33080</name>
</gene>
<evidence type="ECO:0008006" key="3">
    <source>
        <dbReference type="Google" id="ProtNLM"/>
    </source>
</evidence>
<organism evidence="1 2">
    <name type="scientific">Nocardia huaxiensis</name>
    <dbReference type="NCBI Taxonomy" id="2755382"/>
    <lineage>
        <taxon>Bacteria</taxon>
        <taxon>Bacillati</taxon>
        <taxon>Actinomycetota</taxon>
        <taxon>Actinomycetes</taxon>
        <taxon>Mycobacteriales</taxon>
        <taxon>Nocardiaceae</taxon>
        <taxon>Nocardia</taxon>
    </lineage>
</organism>